<dbReference type="Gene3D" id="3.40.50.720">
    <property type="entry name" value="NAD(P)-binding Rossmann-like Domain"/>
    <property type="match status" value="1"/>
</dbReference>
<dbReference type="Proteomes" id="UP000245946">
    <property type="component" value="Unassembled WGS sequence"/>
</dbReference>
<keyword evidence="2" id="KW-1185">Reference proteome</keyword>
<dbReference type="SUPFAM" id="SSF51735">
    <property type="entry name" value="NAD(P)-binding Rossmann-fold domains"/>
    <property type="match status" value="1"/>
</dbReference>
<dbReference type="AlphaFoldDB" id="A0A316Z5H3"/>
<organism evidence="1 2">
    <name type="scientific">Tilletiopsis washingtonensis</name>
    <dbReference type="NCBI Taxonomy" id="58919"/>
    <lineage>
        <taxon>Eukaryota</taxon>
        <taxon>Fungi</taxon>
        <taxon>Dikarya</taxon>
        <taxon>Basidiomycota</taxon>
        <taxon>Ustilaginomycotina</taxon>
        <taxon>Exobasidiomycetes</taxon>
        <taxon>Entylomatales</taxon>
        <taxon>Entylomatales incertae sedis</taxon>
        <taxon>Tilletiopsis</taxon>
    </lineage>
</organism>
<dbReference type="PANTHER" id="PTHR43431">
    <property type="entry name" value="OXIDOREDUCTASE, SHORT CHAIN DEHYDROGENASE/REDUCTASE FAMILY (AFU_ORTHOLOGUE AFUA_5G14000)"/>
    <property type="match status" value="1"/>
</dbReference>
<dbReference type="STRING" id="58919.A0A316Z5H3"/>
<dbReference type="RefSeq" id="XP_025595744.1">
    <property type="nucleotide sequence ID" value="XM_025744832.1"/>
</dbReference>
<gene>
    <name evidence="1" type="ORF">FA09DRAFT_352784</name>
</gene>
<evidence type="ECO:0000313" key="1">
    <source>
        <dbReference type="EMBL" id="PWN95465.1"/>
    </source>
</evidence>
<dbReference type="InterPro" id="IPR002347">
    <property type="entry name" value="SDR_fam"/>
</dbReference>
<reference evidence="1 2" key="1">
    <citation type="journal article" date="2018" name="Mol. Biol. Evol.">
        <title>Broad Genomic Sampling Reveals a Smut Pathogenic Ancestry of the Fungal Clade Ustilaginomycotina.</title>
        <authorList>
            <person name="Kijpornyongpan T."/>
            <person name="Mondo S.J."/>
            <person name="Barry K."/>
            <person name="Sandor L."/>
            <person name="Lee J."/>
            <person name="Lipzen A."/>
            <person name="Pangilinan J."/>
            <person name="LaButti K."/>
            <person name="Hainaut M."/>
            <person name="Henrissat B."/>
            <person name="Grigoriev I.V."/>
            <person name="Spatafora J.W."/>
            <person name="Aime M.C."/>
        </authorList>
    </citation>
    <scope>NUCLEOTIDE SEQUENCE [LARGE SCALE GENOMIC DNA]</scope>
    <source>
        <strain evidence="1 2">MCA 4186</strain>
    </source>
</reference>
<dbReference type="EMBL" id="KZ819304">
    <property type="protein sequence ID" value="PWN95465.1"/>
    <property type="molecule type" value="Genomic_DNA"/>
</dbReference>
<dbReference type="Pfam" id="PF00106">
    <property type="entry name" value="adh_short"/>
    <property type="match status" value="1"/>
</dbReference>
<accession>A0A316Z5H3</accession>
<sequence length="289" mass="31050">MSEPRGRTDLLKPSFEPHAPAQPLGHSLLHGPPRAQHIVVVLGVGPGLGLDVARIFAAQGYAVAILSRTKARLDAWAVEVSLASRVLRVAPARPLSLAFGCDVLDSAAIIQAVKDIQAAWPERKIGTCVYNASVRKRGPFLEQRPEQVRDGVQGSIFAGFAFLQSVIGAMVQHNNGAGGSVLVTGATSSTRGREGFAGFAASKSGLRAICQSVAREFGPQNIHVAHIIVDGVIESQTMLDRFDFPKGSRFPDGAALLSPEMAKTWLFLAQQRPNAWTFEMDLRPAKEHF</sequence>
<name>A0A316Z5H3_9BASI</name>
<dbReference type="OrthoDB" id="5399006at2759"/>
<dbReference type="PANTHER" id="PTHR43431:SF7">
    <property type="entry name" value="OXIDOREDUCTASE, SHORT CHAIN DEHYDROGENASE_REDUCTASE FAMILY (AFU_ORTHOLOGUE AFUA_5G14000)"/>
    <property type="match status" value="1"/>
</dbReference>
<dbReference type="PRINTS" id="PR00081">
    <property type="entry name" value="GDHRDH"/>
</dbReference>
<dbReference type="GeneID" id="37272376"/>
<protein>
    <submittedName>
        <fullName evidence="1">NAD(P)-binding protein</fullName>
    </submittedName>
</protein>
<evidence type="ECO:0000313" key="2">
    <source>
        <dbReference type="Proteomes" id="UP000245946"/>
    </source>
</evidence>
<proteinExistence type="predicted"/>
<dbReference type="InterPro" id="IPR036291">
    <property type="entry name" value="NAD(P)-bd_dom_sf"/>
</dbReference>